<protein>
    <submittedName>
        <fullName evidence="2">Uncharacterized protein</fullName>
    </submittedName>
</protein>
<dbReference type="EMBL" id="JBJQND010000010">
    <property type="protein sequence ID" value="KAL3864210.1"/>
    <property type="molecule type" value="Genomic_DNA"/>
</dbReference>
<evidence type="ECO:0000313" key="2">
    <source>
        <dbReference type="EMBL" id="KAL3864210.1"/>
    </source>
</evidence>
<comment type="caution">
    <text evidence="2">The sequence shown here is derived from an EMBL/GenBank/DDBJ whole genome shotgun (WGS) entry which is preliminary data.</text>
</comment>
<keyword evidence="3" id="KW-1185">Reference proteome</keyword>
<reference evidence="2 3" key="1">
    <citation type="submission" date="2024-11" db="EMBL/GenBank/DDBJ databases">
        <title>Chromosome-level genome assembly of the freshwater bivalve Anodonta woodiana.</title>
        <authorList>
            <person name="Chen X."/>
        </authorList>
    </citation>
    <scope>NUCLEOTIDE SEQUENCE [LARGE SCALE GENOMIC DNA]</scope>
    <source>
        <strain evidence="2">MN2024</strain>
        <tissue evidence="2">Gills</tissue>
    </source>
</reference>
<dbReference type="AlphaFoldDB" id="A0ABD3VSA3"/>
<evidence type="ECO:0000256" key="1">
    <source>
        <dbReference type="SAM" id="MobiDB-lite"/>
    </source>
</evidence>
<accession>A0ABD3VSA3</accession>
<evidence type="ECO:0000313" key="3">
    <source>
        <dbReference type="Proteomes" id="UP001634394"/>
    </source>
</evidence>
<gene>
    <name evidence="2" type="ORF">ACJMK2_005914</name>
</gene>
<organism evidence="2 3">
    <name type="scientific">Sinanodonta woodiana</name>
    <name type="common">Chinese pond mussel</name>
    <name type="synonym">Anodonta woodiana</name>
    <dbReference type="NCBI Taxonomy" id="1069815"/>
    <lineage>
        <taxon>Eukaryota</taxon>
        <taxon>Metazoa</taxon>
        <taxon>Spiralia</taxon>
        <taxon>Lophotrochozoa</taxon>
        <taxon>Mollusca</taxon>
        <taxon>Bivalvia</taxon>
        <taxon>Autobranchia</taxon>
        <taxon>Heteroconchia</taxon>
        <taxon>Palaeoheterodonta</taxon>
        <taxon>Unionida</taxon>
        <taxon>Unionoidea</taxon>
        <taxon>Unionidae</taxon>
        <taxon>Unioninae</taxon>
        <taxon>Sinanodonta</taxon>
    </lineage>
</organism>
<name>A0ABD3VSA3_SINWO</name>
<sequence>MDSLLTTLAVEVIPACALRAIFGVGLKEGTNWSLRAAKKRTTLLLVWDEDDKKEKSGIPIYRENRGRKRRRETGPRDTQPTAQPAVQDEPAPLVPQRIQTVSEITLQALQEHI</sequence>
<feature type="region of interest" description="Disordered" evidence="1">
    <location>
        <begin position="56"/>
        <end position="94"/>
    </location>
</feature>
<proteinExistence type="predicted"/>
<dbReference type="Proteomes" id="UP001634394">
    <property type="component" value="Unassembled WGS sequence"/>
</dbReference>